<dbReference type="GO" id="GO:0005730">
    <property type="term" value="C:nucleolus"/>
    <property type="evidence" value="ECO:0007669"/>
    <property type="project" value="TreeGrafter"/>
</dbReference>
<dbReference type="InterPro" id="IPR007148">
    <property type="entry name" value="SSU_processome_Utp12"/>
</dbReference>
<comment type="subcellular location">
    <subcellularLocation>
        <location evidence="1">Nucleus</location>
    </subcellularLocation>
</comment>
<name>A0AAW1S9B4_9CHLO</name>
<feature type="non-terminal residue" evidence="6">
    <location>
        <position position="1"/>
    </location>
</feature>
<dbReference type="InterPro" id="IPR052414">
    <property type="entry name" value="U3_snoRNA-assoc_WDR"/>
</dbReference>
<evidence type="ECO:0000313" key="7">
    <source>
        <dbReference type="Proteomes" id="UP001485043"/>
    </source>
</evidence>
<evidence type="ECO:0000256" key="4">
    <source>
        <dbReference type="SAM" id="MobiDB-lite"/>
    </source>
</evidence>
<feature type="compositionally biased region" description="Acidic residues" evidence="4">
    <location>
        <begin position="189"/>
        <end position="211"/>
    </location>
</feature>
<feature type="domain" description="Small-subunit processome Utp12" evidence="5">
    <location>
        <begin position="38"/>
        <end position="140"/>
    </location>
</feature>
<comment type="caution">
    <text evidence="6">The sequence shown here is derived from an EMBL/GenBank/DDBJ whole genome shotgun (WGS) entry which is preliminary data.</text>
</comment>
<gene>
    <name evidence="6" type="ORF">WJX84_011758</name>
</gene>
<sequence length="211" mass="22639">AEVKNGADEAELAEASTSGRITAESLTTLLTQAVRSGDNALLERCLQMGNQMVVTNTVRGLAPGDAADVLQAVVARLQSKASRGSQLAEWLRPLLLYHAAHFASLPGVQTTLVALYQTIEARLAMQNPLLSLAGRLDLLTAQIPKGERRLNQIGPAYPPQVVYRESDSESEEEAEDAMAPMMADLNGLDSEDEESDGEEESDSDDSGLEDE</sequence>
<evidence type="ECO:0000256" key="3">
    <source>
        <dbReference type="ARBA" id="ARBA00038335"/>
    </source>
</evidence>
<dbReference type="Proteomes" id="UP001485043">
    <property type="component" value="Unassembled WGS sequence"/>
</dbReference>
<feature type="region of interest" description="Disordered" evidence="4">
    <location>
        <begin position="159"/>
        <end position="211"/>
    </location>
</feature>
<proteinExistence type="inferred from homology"/>
<evidence type="ECO:0000313" key="6">
    <source>
        <dbReference type="EMBL" id="KAK9842376.1"/>
    </source>
</evidence>
<protein>
    <recommendedName>
        <fullName evidence="5">Small-subunit processome Utp12 domain-containing protein</fullName>
    </recommendedName>
</protein>
<dbReference type="GO" id="GO:0000462">
    <property type="term" value="P:maturation of SSU-rRNA from tricistronic rRNA transcript (SSU-rRNA, 5.8S rRNA, LSU-rRNA)"/>
    <property type="evidence" value="ECO:0007669"/>
    <property type="project" value="TreeGrafter"/>
</dbReference>
<evidence type="ECO:0000256" key="2">
    <source>
        <dbReference type="ARBA" id="ARBA00023242"/>
    </source>
</evidence>
<evidence type="ECO:0000259" key="5">
    <source>
        <dbReference type="Pfam" id="PF04003"/>
    </source>
</evidence>
<dbReference type="EMBL" id="JALJOV010001722">
    <property type="protein sequence ID" value="KAK9842376.1"/>
    <property type="molecule type" value="Genomic_DNA"/>
</dbReference>
<accession>A0AAW1S9B4</accession>
<organism evidence="6 7">
    <name type="scientific">Apatococcus fuscideae</name>
    <dbReference type="NCBI Taxonomy" id="2026836"/>
    <lineage>
        <taxon>Eukaryota</taxon>
        <taxon>Viridiplantae</taxon>
        <taxon>Chlorophyta</taxon>
        <taxon>core chlorophytes</taxon>
        <taxon>Trebouxiophyceae</taxon>
        <taxon>Chlorellales</taxon>
        <taxon>Chlorellaceae</taxon>
        <taxon>Apatococcus</taxon>
    </lineage>
</organism>
<dbReference type="PANTHER" id="PTHR44267">
    <property type="entry name" value="WD REPEAT-CONTAINING PROTEIN 43"/>
    <property type="match status" value="1"/>
</dbReference>
<feature type="compositionally biased region" description="Low complexity" evidence="4">
    <location>
        <begin position="177"/>
        <end position="188"/>
    </location>
</feature>
<keyword evidence="7" id="KW-1185">Reference proteome</keyword>
<dbReference type="PANTHER" id="PTHR44267:SF1">
    <property type="entry name" value="WD REPEAT-CONTAINING PROTEIN 43"/>
    <property type="match status" value="1"/>
</dbReference>
<dbReference type="Pfam" id="PF04003">
    <property type="entry name" value="Utp12"/>
    <property type="match status" value="1"/>
</dbReference>
<reference evidence="6 7" key="1">
    <citation type="journal article" date="2024" name="Nat. Commun.">
        <title>Phylogenomics reveals the evolutionary origins of lichenization in chlorophyte algae.</title>
        <authorList>
            <person name="Puginier C."/>
            <person name="Libourel C."/>
            <person name="Otte J."/>
            <person name="Skaloud P."/>
            <person name="Haon M."/>
            <person name="Grisel S."/>
            <person name="Petersen M."/>
            <person name="Berrin J.G."/>
            <person name="Delaux P.M."/>
            <person name="Dal Grande F."/>
            <person name="Keller J."/>
        </authorList>
    </citation>
    <scope>NUCLEOTIDE SEQUENCE [LARGE SCALE GENOMIC DNA]</scope>
    <source>
        <strain evidence="6 7">SAG 2523</strain>
    </source>
</reference>
<comment type="similarity">
    <text evidence="3">Belongs to the UTP5 family.</text>
</comment>
<keyword evidence="2" id="KW-0539">Nucleus</keyword>
<evidence type="ECO:0000256" key="1">
    <source>
        <dbReference type="ARBA" id="ARBA00004123"/>
    </source>
</evidence>
<dbReference type="AlphaFoldDB" id="A0AAW1S9B4"/>